<name>A0A0E9RU60_ANGAN</name>
<protein>
    <submittedName>
        <fullName evidence="1">Uncharacterized protein</fullName>
    </submittedName>
</protein>
<reference evidence="1" key="1">
    <citation type="submission" date="2014-11" db="EMBL/GenBank/DDBJ databases">
        <authorList>
            <person name="Amaro Gonzalez C."/>
        </authorList>
    </citation>
    <scope>NUCLEOTIDE SEQUENCE</scope>
</reference>
<organism evidence="1">
    <name type="scientific">Anguilla anguilla</name>
    <name type="common">European freshwater eel</name>
    <name type="synonym">Muraena anguilla</name>
    <dbReference type="NCBI Taxonomy" id="7936"/>
    <lineage>
        <taxon>Eukaryota</taxon>
        <taxon>Metazoa</taxon>
        <taxon>Chordata</taxon>
        <taxon>Craniata</taxon>
        <taxon>Vertebrata</taxon>
        <taxon>Euteleostomi</taxon>
        <taxon>Actinopterygii</taxon>
        <taxon>Neopterygii</taxon>
        <taxon>Teleostei</taxon>
        <taxon>Anguilliformes</taxon>
        <taxon>Anguillidae</taxon>
        <taxon>Anguilla</taxon>
    </lineage>
</organism>
<proteinExistence type="predicted"/>
<accession>A0A0E9RU60</accession>
<sequence>MSYALLMCSVLFMNFRSKLFLLCSLFCFDVKTSQKY</sequence>
<reference evidence="1" key="2">
    <citation type="journal article" date="2015" name="Fish Shellfish Immunol.">
        <title>Early steps in the European eel (Anguilla anguilla)-Vibrio vulnificus interaction in the gills: Role of the RtxA13 toxin.</title>
        <authorList>
            <person name="Callol A."/>
            <person name="Pajuelo D."/>
            <person name="Ebbesson L."/>
            <person name="Teles M."/>
            <person name="MacKenzie S."/>
            <person name="Amaro C."/>
        </authorList>
    </citation>
    <scope>NUCLEOTIDE SEQUENCE</scope>
</reference>
<dbReference type="AlphaFoldDB" id="A0A0E9RU60"/>
<evidence type="ECO:0000313" key="1">
    <source>
        <dbReference type="EMBL" id="JAH32005.1"/>
    </source>
</evidence>
<dbReference type="EMBL" id="GBXM01076572">
    <property type="protein sequence ID" value="JAH32005.1"/>
    <property type="molecule type" value="Transcribed_RNA"/>
</dbReference>